<reference evidence="4" key="1">
    <citation type="journal article" date="2017" name="Nat. Ecol. Evol.">
        <title>Genome expansion and lineage-specific genetic innovations in the forest pathogenic fungi Armillaria.</title>
        <authorList>
            <person name="Sipos G."/>
            <person name="Prasanna A.N."/>
            <person name="Walter M.C."/>
            <person name="O'Connor E."/>
            <person name="Balint B."/>
            <person name="Krizsan K."/>
            <person name="Kiss B."/>
            <person name="Hess J."/>
            <person name="Varga T."/>
            <person name="Slot J."/>
            <person name="Riley R."/>
            <person name="Boka B."/>
            <person name="Rigling D."/>
            <person name="Barry K."/>
            <person name="Lee J."/>
            <person name="Mihaltcheva S."/>
            <person name="LaButti K."/>
            <person name="Lipzen A."/>
            <person name="Waldron R."/>
            <person name="Moloney N.M."/>
            <person name="Sperisen C."/>
            <person name="Kredics L."/>
            <person name="Vagvoelgyi C."/>
            <person name="Patrignani A."/>
            <person name="Fitzpatrick D."/>
            <person name="Nagy I."/>
            <person name="Doyle S."/>
            <person name="Anderson J.B."/>
            <person name="Grigoriev I.V."/>
            <person name="Gueldener U."/>
            <person name="Muensterkoetter M."/>
            <person name="Nagy L.G."/>
        </authorList>
    </citation>
    <scope>NUCLEOTIDE SEQUENCE [LARGE SCALE GENOMIC DNA]</scope>
    <source>
        <strain evidence="4">28-4</strain>
    </source>
</reference>
<evidence type="ECO:0000256" key="2">
    <source>
        <dbReference type="SAM" id="MobiDB-lite"/>
    </source>
</evidence>
<evidence type="ECO:0000313" key="3">
    <source>
        <dbReference type="EMBL" id="PBK68916.1"/>
    </source>
</evidence>
<keyword evidence="4" id="KW-1185">Reference proteome</keyword>
<feature type="region of interest" description="Disordered" evidence="2">
    <location>
        <begin position="108"/>
        <end position="185"/>
    </location>
</feature>
<protein>
    <recommendedName>
        <fullName evidence="5">NADH dehydrogenase [ubiquinone] 1 alpha subcomplex subunit</fullName>
    </recommendedName>
</protein>
<accession>A0A2H3C0U7</accession>
<dbReference type="AlphaFoldDB" id="A0A2H3C0U7"/>
<evidence type="ECO:0008006" key="5">
    <source>
        <dbReference type="Google" id="ProtNLM"/>
    </source>
</evidence>
<dbReference type="PANTHER" id="PTHR32470:SF2">
    <property type="entry name" value="NADH DEHYDROGENASE [UBIQUINONE] 1 ALPHA SUBCOMPLEX ASSEMBLY FACTOR 2"/>
    <property type="match status" value="1"/>
</dbReference>
<evidence type="ECO:0000313" key="4">
    <source>
        <dbReference type="Proteomes" id="UP000218334"/>
    </source>
</evidence>
<dbReference type="GO" id="GO:0045271">
    <property type="term" value="C:respiratory chain complex I"/>
    <property type="evidence" value="ECO:0007669"/>
    <property type="project" value="InterPro"/>
</dbReference>
<dbReference type="InterPro" id="IPR052618">
    <property type="entry name" value="ComplexI_NDUFA12"/>
</dbReference>
<dbReference type="Proteomes" id="UP000218334">
    <property type="component" value="Unassembled WGS sequence"/>
</dbReference>
<dbReference type="InterPro" id="IPR007763">
    <property type="entry name" value="NDUFA12"/>
</dbReference>
<dbReference type="GO" id="GO:0005739">
    <property type="term" value="C:mitochondrion"/>
    <property type="evidence" value="ECO:0007669"/>
    <property type="project" value="TreeGrafter"/>
</dbReference>
<organism evidence="3 4">
    <name type="scientific">Armillaria solidipes</name>
    <dbReference type="NCBI Taxonomy" id="1076256"/>
    <lineage>
        <taxon>Eukaryota</taxon>
        <taxon>Fungi</taxon>
        <taxon>Dikarya</taxon>
        <taxon>Basidiomycota</taxon>
        <taxon>Agaricomycotina</taxon>
        <taxon>Agaricomycetes</taxon>
        <taxon>Agaricomycetidae</taxon>
        <taxon>Agaricales</taxon>
        <taxon>Marasmiineae</taxon>
        <taxon>Physalacriaceae</taxon>
        <taxon>Armillaria</taxon>
    </lineage>
</organism>
<dbReference type="EMBL" id="KZ293431">
    <property type="protein sequence ID" value="PBK68916.1"/>
    <property type="molecule type" value="Genomic_DNA"/>
</dbReference>
<sequence>MSFISRMWRLIRHPTGFVGRDLEGNMFFERHNPLPEVRRTKRTVKYRNPGDMWLYIGGPKRLPVQWSAWLSHTRPDPPTLQELQIDLARQERVLRNAALIEARDREEHLRMSSGLEPGAIPSQAAQASDTRLGQPQEHDETASSASSPPPVPAREEPGAKPLPTMPSQDKYEPEPWTPRARLRGQ</sequence>
<evidence type="ECO:0000256" key="1">
    <source>
        <dbReference type="ARBA" id="ARBA00007355"/>
    </source>
</evidence>
<dbReference type="PANTHER" id="PTHR32470">
    <property type="entry name" value="ADH DEHYDROGENASE [UBIQUINONE] 1 ALPHA SUBCOMPLEX ASSEMBLY FACTOR 2"/>
    <property type="match status" value="1"/>
</dbReference>
<dbReference type="STRING" id="1076256.A0A2H3C0U7"/>
<proteinExistence type="inferred from homology"/>
<dbReference type="Pfam" id="PF05071">
    <property type="entry name" value="NDUFA12"/>
    <property type="match status" value="1"/>
</dbReference>
<feature type="compositionally biased region" description="Polar residues" evidence="2">
    <location>
        <begin position="123"/>
        <end position="133"/>
    </location>
</feature>
<gene>
    <name evidence="3" type="ORF">ARMSODRAFT_1004725</name>
</gene>
<comment type="similarity">
    <text evidence="1">Belongs to the complex I NDUFA12 subunit family.</text>
</comment>
<dbReference type="GO" id="GO:0032981">
    <property type="term" value="P:mitochondrial respiratory chain complex I assembly"/>
    <property type="evidence" value="ECO:0007669"/>
    <property type="project" value="TreeGrafter"/>
</dbReference>
<name>A0A2H3C0U7_9AGAR</name>